<evidence type="ECO:0000313" key="2">
    <source>
        <dbReference type="EMBL" id="CDW48226.1"/>
    </source>
</evidence>
<dbReference type="EMBL" id="HACA01030866">
    <property type="protein sequence ID" value="CDW48227.1"/>
    <property type="molecule type" value="Transcribed_RNA"/>
</dbReference>
<reference evidence="2" key="1">
    <citation type="submission" date="2014-05" db="EMBL/GenBank/DDBJ databases">
        <authorList>
            <person name="Chronopoulou M."/>
        </authorList>
    </citation>
    <scope>NUCLEOTIDE SEQUENCE</scope>
    <source>
        <tissue evidence="2">Whole organism</tissue>
    </source>
</reference>
<dbReference type="EMBL" id="HACA01030864">
    <property type="protein sequence ID" value="CDW48225.1"/>
    <property type="molecule type" value="Transcribed_RNA"/>
</dbReference>
<feature type="region of interest" description="Disordered" evidence="1">
    <location>
        <begin position="12"/>
        <end position="73"/>
    </location>
</feature>
<feature type="compositionally biased region" description="Polar residues" evidence="1">
    <location>
        <begin position="56"/>
        <end position="73"/>
    </location>
</feature>
<feature type="compositionally biased region" description="Basic residues" evidence="1">
    <location>
        <begin position="12"/>
        <end position="25"/>
    </location>
</feature>
<evidence type="ECO:0000256" key="1">
    <source>
        <dbReference type="SAM" id="MobiDB-lite"/>
    </source>
</evidence>
<feature type="non-terminal residue" evidence="2">
    <location>
        <position position="1"/>
    </location>
</feature>
<name>A0A0K2VEB0_LEPSM</name>
<dbReference type="EMBL" id="HACA01030865">
    <property type="protein sequence ID" value="CDW48226.1"/>
    <property type="molecule type" value="Transcribed_RNA"/>
</dbReference>
<accession>A0A0K2VEB0</accession>
<sequence length="73" mass="8318">LKRSCIPSYYFKGKKVSRRKRRKANQYKAKTPQGKSNTRQTCLKAKASKGKYVQDKNVQGKSSLHDITSPVES</sequence>
<proteinExistence type="predicted"/>
<protein>
    <submittedName>
        <fullName evidence="2">Uncharacterized protein</fullName>
    </submittedName>
</protein>
<dbReference type="AlphaFoldDB" id="A0A0K2VEB0"/>
<organism evidence="2">
    <name type="scientific">Lepeophtheirus salmonis</name>
    <name type="common">Salmon louse</name>
    <name type="synonym">Caligus salmonis</name>
    <dbReference type="NCBI Taxonomy" id="72036"/>
    <lineage>
        <taxon>Eukaryota</taxon>
        <taxon>Metazoa</taxon>
        <taxon>Ecdysozoa</taxon>
        <taxon>Arthropoda</taxon>
        <taxon>Crustacea</taxon>
        <taxon>Multicrustacea</taxon>
        <taxon>Hexanauplia</taxon>
        <taxon>Copepoda</taxon>
        <taxon>Siphonostomatoida</taxon>
        <taxon>Caligidae</taxon>
        <taxon>Lepeophtheirus</taxon>
    </lineage>
</organism>